<accession>C7MXL5</accession>
<dbReference type="Proteomes" id="UP000000841">
    <property type="component" value="Chromosome"/>
</dbReference>
<dbReference type="SMART" id="SM00065">
    <property type="entry name" value="GAF"/>
    <property type="match status" value="2"/>
</dbReference>
<reference evidence="5 6" key="1">
    <citation type="journal article" date="2009" name="Stand. Genomic Sci.">
        <title>Complete genome sequence of Saccharomonospora viridis type strain (P101).</title>
        <authorList>
            <person name="Pati A."/>
            <person name="Sikorski J."/>
            <person name="Nolan M."/>
            <person name="Lapidus A."/>
            <person name="Copeland A."/>
            <person name="Glavina Del Rio T."/>
            <person name="Lucas S."/>
            <person name="Chen F."/>
            <person name="Tice H."/>
            <person name="Pitluck S."/>
            <person name="Cheng J.F."/>
            <person name="Chertkov O."/>
            <person name="Brettin T."/>
            <person name="Han C."/>
            <person name="Detter J.C."/>
            <person name="Kuske C."/>
            <person name="Bruce D."/>
            <person name="Goodwin L."/>
            <person name="Chain P."/>
            <person name="D'haeseleer P."/>
            <person name="Chen A."/>
            <person name="Palaniappan K."/>
            <person name="Ivanova N."/>
            <person name="Mavromatis K."/>
            <person name="Mikhailova N."/>
            <person name="Rohde M."/>
            <person name="Tindall B.J."/>
            <person name="Goker M."/>
            <person name="Bristow J."/>
            <person name="Eisen J.A."/>
            <person name="Markowitz V."/>
            <person name="Hugenholtz P."/>
            <person name="Kyrpides N.C."/>
            <person name="Klenk H.P."/>
        </authorList>
    </citation>
    <scope>NUCLEOTIDE SEQUENCE [LARGE SCALE GENOMIC DNA]</scope>
    <source>
        <strain evidence="6">ATCC 15386 / DSM 43017 / JCM 3036 / NBRC 12207 / P101</strain>
    </source>
</reference>
<evidence type="ECO:0000256" key="3">
    <source>
        <dbReference type="ARBA" id="ARBA00023012"/>
    </source>
</evidence>
<dbReference type="eggNOG" id="COG4585">
    <property type="taxonomic scope" value="Bacteria"/>
</dbReference>
<dbReference type="Gene3D" id="1.20.5.1930">
    <property type="match status" value="1"/>
</dbReference>
<dbReference type="InterPro" id="IPR003018">
    <property type="entry name" value="GAF"/>
</dbReference>
<keyword evidence="6" id="KW-1185">Reference proteome</keyword>
<dbReference type="SUPFAM" id="SSF55781">
    <property type="entry name" value="GAF domain-like"/>
    <property type="match status" value="2"/>
</dbReference>
<dbReference type="InterPro" id="IPR011712">
    <property type="entry name" value="Sig_transdc_His_kin_sub3_dim/P"/>
</dbReference>
<gene>
    <name evidence="5" type="ordered locus">Svir_22860</name>
</gene>
<proteinExistence type="predicted"/>
<dbReference type="InterPro" id="IPR003594">
    <property type="entry name" value="HATPase_dom"/>
</dbReference>
<dbReference type="InterPro" id="IPR036890">
    <property type="entry name" value="HATPase_C_sf"/>
</dbReference>
<protein>
    <submittedName>
        <fullName evidence="5">Histidine kinase with GAF domain protein</fullName>
    </submittedName>
</protein>
<dbReference type="Gene3D" id="3.30.450.40">
    <property type="match status" value="3"/>
</dbReference>
<dbReference type="EMBL" id="CP001683">
    <property type="protein sequence ID" value="ACU97294.1"/>
    <property type="molecule type" value="Genomic_DNA"/>
</dbReference>
<dbReference type="eggNOG" id="COG2203">
    <property type="taxonomic scope" value="Bacteria"/>
</dbReference>
<dbReference type="PANTHER" id="PTHR24421">
    <property type="entry name" value="NITRATE/NITRITE SENSOR PROTEIN NARX-RELATED"/>
    <property type="match status" value="1"/>
</dbReference>
<name>C7MXL5_SACVD</name>
<sequence>MEEPASGRPDDIRLKAHAALAGLRLDGAWYEMRERIDESAGMRDRFEELLDAVLAVSSELELDPTLQRIVRAATELVDARYGELEISGDDEGGPVEFGYVGTDEARAGSARAFREHRPGHGLLDVPVRVRGTVLGELRLFEKRDGAGFTEDDEVMLHALAAAAGVAIDNARLFEQFRMRERWLGAVAEINGELLGGASVADTLDLVVRRACELLEAEAACILLPSDKTAEALAVTASAGGRRDRLATLTVELGEDSAFSTTVRQQRPRLFPELSLALPAVASAGFGPAAVAPLTHTTSTEGALLVARATGAAAFTAERLPMLTSLADQAAVALGFAEEQHNQRLAELFDERDRIAQGLHDHVIRRLFAIAMHLQGTLRRIDDRNVRSRVEHVVDQLDATVREIRTSVFDLHTTDTQGERSLRRRLLDIVEELTADSGPTPTVRLSGPLDTHVPSRVGEHAEAVLREALSNALRHSGSRAIRIAVEVDRGRLSVDVADDGVGMPKNVRRSGLENLARRARQCGGEFIVADEPGGGTHVTWRVPL</sequence>
<dbReference type="InterPro" id="IPR029016">
    <property type="entry name" value="GAF-like_dom_sf"/>
</dbReference>
<dbReference type="GO" id="GO:0016020">
    <property type="term" value="C:membrane"/>
    <property type="evidence" value="ECO:0007669"/>
    <property type="project" value="InterPro"/>
</dbReference>
<evidence type="ECO:0000313" key="6">
    <source>
        <dbReference type="Proteomes" id="UP000000841"/>
    </source>
</evidence>
<dbReference type="Pfam" id="PF02518">
    <property type="entry name" value="HATPase_c"/>
    <property type="match status" value="1"/>
</dbReference>
<dbReference type="Pfam" id="PF13185">
    <property type="entry name" value="GAF_2"/>
    <property type="match status" value="1"/>
</dbReference>
<keyword evidence="1" id="KW-0808">Transferase</keyword>
<dbReference type="STRING" id="471857.Svir_22860"/>
<keyword evidence="3" id="KW-0902">Two-component regulatory system</keyword>
<dbReference type="GO" id="GO:0046983">
    <property type="term" value="F:protein dimerization activity"/>
    <property type="evidence" value="ECO:0007669"/>
    <property type="project" value="InterPro"/>
</dbReference>
<evidence type="ECO:0000313" key="5">
    <source>
        <dbReference type="EMBL" id="ACU97294.1"/>
    </source>
</evidence>
<feature type="domain" description="GAF" evidence="4">
    <location>
        <begin position="198"/>
        <end position="343"/>
    </location>
</feature>
<keyword evidence="2 5" id="KW-0418">Kinase</keyword>
<dbReference type="GO" id="GO:0000155">
    <property type="term" value="F:phosphorelay sensor kinase activity"/>
    <property type="evidence" value="ECO:0007669"/>
    <property type="project" value="InterPro"/>
</dbReference>
<dbReference type="Pfam" id="PF07730">
    <property type="entry name" value="HisKA_3"/>
    <property type="match status" value="1"/>
</dbReference>
<dbReference type="Gene3D" id="3.30.565.10">
    <property type="entry name" value="Histidine kinase-like ATPase, C-terminal domain"/>
    <property type="match status" value="1"/>
</dbReference>
<evidence type="ECO:0000256" key="1">
    <source>
        <dbReference type="ARBA" id="ARBA00022679"/>
    </source>
</evidence>
<dbReference type="AlphaFoldDB" id="C7MXL5"/>
<evidence type="ECO:0000256" key="2">
    <source>
        <dbReference type="ARBA" id="ARBA00022777"/>
    </source>
</evidence>
<dbReference type="KEGG" id="svi:Svir_22860"/>
<dbReference type="InterPro" id="IPR050482">
    <property type="entry name" value="Sensor_HK_TwoCompSys"/>
</dbReference>
<dbReference type="HOGENOM" id="CLU_034370_1_0_11"/>
<evidence type="ECO:0000259" key="4">
    <source>
        <dbReference type="SMART" id="SM00065"/>
    </source>
</evidence>
<feature type="domain" description="GAF" evidence="4">
    <location>
        <begin position="45"/>
        <end position="177"/>
    </location>
</feature>
<dbReference type="PANTHER" id="PTHR24421:SF56">
    <property type="entry name" value="OXYGEN SENSOR HISTIDINE KINASE RESPONSE REGULATOR DOST"/>
    <property type="match status" value="1"/>
</dbReference>
<dbReference type="SUPFAM" id="SSF55874">
    <property type="entry name" value="ATPase domain of HSP90 chaperone/DNA topoisomerase II/histidine kinase"/>
    <property type="match status" value="1"/>
</dbReference>
<organism evidence="5 6">
    <name type="scientific">Saccharomonospora viridis (strain ATCC 15386 / DSM 43017 / JCM 3036 / CCUG 5913 / NBRC 12207 / NCIMB 9602 / P101)</name>
    <name type="common">Thermoactinomyces viridis</name>
    <dbReference type="NCBI Taxonomy" id="471857"/>
    <lineage>
        <taxon>Bacteria</taxon>
        <taxon>Bacillati</taxon>
        <taxon>Actinomycetota</taxon>
        <taxon>Actinomycetes</taxon>
        <taxon>Pseudonocardiales</taxon>
        <taxon>Pseudonocardiaceae</taxon>
        <taxon>Saccharomonospora</taxon>
    </lineage>
</organism>
<dbReference type="CDD" id="cd16917">
    <property type="entry name" value="HATPase_UhpB-NarQ-NarX-like"/>
    <property type="match status" value="1"/>
</dbReference>